<feature type="compositionally biased region" description="Polar residues" evidence="3">
    <location>
        <begin position="1043"/>
        <end position="1065"/>
    </location>
</feature>
<dbReference type="RefSeq" id="XP_001598173.1">
    <property type="nucleotide sequence ID" value="XM_001598123.1"/>
</dbReference>
<dbReference type="EMBL" id="CP017816">
    <property type="protein sequence ID" value="APA08084.1"/>
    <property type="molecule type" value="Genomic_DNA"/>
</dbReference>
<name>A0A1D9PZF9_SCLS1</name>
<sequence length="1165" mass="129758">MSSKAANYIQLLDTARSEGNWDSVPELVRKIRKHAPTRICLTLTAETEYAVTQHYLNRSTSSTRPSTAGSTSSSLSRYIPPLQEAIANERQHVEDDFQAQVCIAWIHWHMGEHELAATSLPESVEAEFSQLDGTSKESNEWTKVCALKASFIKGDSQRRIGNVSEALETFDSALPILGSISTTTQANGRKELIGWIEELLAGFCMLSSHAIRTKITPILETETLSSFRAWSRFWEWAPTKPVGRTLNAQVSRREVWREYYITVSDLLQKQLPFPTTALTTAYPDLSLRSEQRAELKRVEARYEELLLIEVQFPKAEEPSEEVETFVELVMQNWRVLCGNSWQEHELGEGGAEALSRGVLDILYNAATKTFHSTPILRHLFTVHIAVAEFDLAFKAFDTYLEIVKRGKARVEKTGELEHGLDDDETVLKTAAECIRALCRYGSREASEKAKDLGHFFEEWLTKHHPLEQRNGTERLIENGTSTASSTLISPKVFAIAWRSIGIGYSQWARLTFDASLRGNIQLKAIKCFRRALLPEYESTADVETLFALGTILAERREISTAIEVVKVGLAPLRPSLPNDNGSSVTTKFARERSLIPLWHLMALLLSARQDFMTAVRSCEGVFDQFGERKNLYGESELDGSFRSDHLDSNEKPMEGNRGLVDEMDDFEKENLLEVKMTQLSLIEVLEGSEVAVNCSDELLSLYTRLFGDPSKEVVPTIVQPVALVPPKTYAGTIRTMKGSIFGRSLNRSARKDMLASIEPSTISQRPSTAHTMVHKAPTIQVTHENGTAGRQQRRRSVDHEKLHKKANLRNTSQGPDRSASVGRTQTDGVATEIDAQNREISFEESSKPLPPASQQMDQKEPALKATNLNHVVVQDNRLPITPHSLLPSPTTRFSKDSERRRRISTLVRVWLLIAGFYRRATMYEDAKGAIEEAHKLVNGLETDIVNDPTGLASFDHPGWGGGKSVDELWGDVFSERGYLFVDQSSPYTALENFEAALSHSADHPAAIVGLSDLLLDIYTEDVLPQPTIPPLVLPTVSASTPSTSIFNTSGQSKPHQSTHPDSTTGPLGLPLPVSLKRDILTAPEKNEAAQLDRLAARDRAYGLLSGLTKLGSGWNYSEAWYSLARAYELGGQKDKARDVLWWCVELEEGRGLRGWSVASSGGYVL</sequence>
<dbReference type="KEGG" id="ssl:SS1G_00259"/>
<accession>A0A1D9PZF9</accession>
<comment type="function">
    <text evidence="1">Involved in endocytosis.</text>
</comment>
<feature type="region of interest" description="Disordered" evidence="3">
    <location>
        <begin position="1043"/>
        <end position="1067"/>
    </location>
</feature>
<feature type="compositionally biased region" description="Polar residues" evidence="3">
    <location>
        <begin position="779"/>
        <end position="790"/>
    </location>
</feature>
<evidence type="ECO:0000256" key="1">
    <source>
        <dbReference type="ARBA" id="ARBA00002550"/>
    </source>
</evidence>
<reference evidence="5" key="1">
    <citation type="journal article" date="2017" name="Genome Biol. Evol.">
        <title>The complete genome sequence of the phytopathogenic fungus Sclerotinia sclerotiorum reveals insights into the genome architecture of broad host range pathogens.</title>
        <authorList>
            <person name="Derbyshire M."/>
            <person name="Denton-Giles M."/>
            <person name="Hegedus D."/>
            <person name="Seifbarghy S."/>
            <person name="Rollins J."/>
            <person name="van Kan J."/>
            <person name="Seidl M.F."/>
            <person name="Faino L."/>
            <person name="Mbengue M."/>
            <person name="Navaud O."/>
            <person name="Raffaele S."/>
            <person name="Hammond-Kosack K."/>
            <person name="Heard S."/>
            <person name="Oliver R."/>
        </authorList>
    </citation>
    <scope>NUCLEOTIDE SEQUENCE [LARGE SCALE GENOMIC DNA]</scope>
    <source>
        <strain evidence="5">ATCC 18683 / 1980 / Ss-1</strain>
    </source>
</reference>
<feature type="compositionally biased region" description="Polar residues" evidence="3">
    <location>
        <begin position="808"/>
        <end position="828"/>
    </location>
</feature>
<dbReference type="VEuPathDB" id="FungiDB:sscle_03g028540"/>
<dbReference type="AlphaFoldDB" id="A0A1D9PZF9"/>
<dbReference type="SMART" id="SM00028">
    <property type="entry name" value="TPR"/>
    <property type="match status" value="4"/>
</dbReference>
<organism evidence="4 5">
    <name type="scientific">Sclerotinia sclerotiorum (strain ATCC 18683 / 1980 / Ss-1)</name>
    <name type="common">White mold</name>
    <name type="synonym">Whetzelinia sclerotiorum</name>
    <dbReference type="NCBI Taxonomy" id="665079"/>
    <lineage>
        <taxon>Eukaryota</taxon>
        <taxon>Fungi</taxon>
        <taxon>Dikarya</taxon>
        <taxon>Ascomycota</taxon>
        <taxon>Pezizomycotina</taxon>
        <taxon>Leotiomycetes</taxon>
        <taxon>Helotiales</taxon>
        <taxon>Sclerotiniaceae</taxon>
        <taxon>Sclerotinia</taxon>
    </lineage>
</organism>
<evidence type="ECO:0000256" key="3">
    <source>
        <dbReference type="SAM" id="MobiDB-lite"/>
    </source>
</evidence>
<dbReference type="InterPro" id="IPR011990">
    <property type="entry name" value="TPR-like_helical_dom_sf"/>
</dbReference>
<evidence type="ECO:0000313" key="4">
    <source>
        <dbReference type="EMBL" id="APA08084.1"/>
    </source>
</evidence>
<comment type="similarity">
    <text evidence="2">Belongs to the YPP1 family.</text>
</comment>
<dbReference type="PANTHER" id="PTHR23083:SF464">
    <property type="entry name" value="TETRATRICOPEPTIDE REPEAT DOMAIN 7, ISOFORM A"/>
    <property type="match status" value="1"/>
</dbReference>
<dbReference type="Gene3D" id="1.25.40.10">
    <property type="entry name" value="Tetratricopeptide repeat domain"/>
    <property type="match status" value="1"/>
</dbReference>
<dbReference type="Proteomes" id="UP000177798">
    <property type="component" value="Chromosome 3"/>
</dbReference>
<proteinExistence type="inferred from homology"/>
<evidence type="ECO:0008006" key="6">
    <source>
        <dbReference type="Google" id="ProtNLM"/>
    </source>
</evidence>
<evidence type="ECO:0000313" key="5">
    <source>
        <dbReference type="Proteomes" id="UP000177798"/>
    </source>
</evidence>
<dbReference type="SUPFAM" id="SSF48452">
    <property type="entry name" value="TPR-like"/>
    <property type="match status" value="1"/>
</dbReference>
<feature type="region of interest" description="Disordered" evidence="3">
    <location>
        <begin position="778"/>
        <end position="859"/>
    </location>
</feature>
<dbReference type="PANTHER" id="PTHR23083">
    <property type="entry name" value="TETRATRICOPEPTIDE REPEAT PROTEIN, TPR"/>
    <property type="match status" value="1"/>
</dbReference>
<feature type="compositionally biased region" description="Basic and acidic residues" evidence="3">
    <location>
        <begin position="835"/>
        <end position="846"/>
    </location>
</feature>
<dbReference type="OrthoDB" id="29013at2759"/>
<evidence type="ECO:0000256" key="2">
    <source>
        <dbReference type="ARBA" id="ARBA00038251"/>
    </source>
</evidence>
<dbReference type="InterPro" id="IPR051722">
    <property type="entry name" value="Endocytosis_PI4K-reg_protein"/>
</dbReference>
<gene>
    <name evidence="4" type="ORF">sscle_03g028540</name>
</gene>
<protein>
    <recommendedName>
        <fullName evidence="6">Filamentation protein</fullName>
    </recommendedName>
</protein>
<dbReference type="OMA" id="KQPPEQD"/>
<dbReference type="InterPro" id="IPR019734">
    <property type="entry name" value="TPR_rpt"/>
</dbReference>